<evidence type="ECO:0000313" key="3">
    <source>
        <dbReference type="EMBL" id="KOG91046.1"/>
    </source>
</evidence>
<dbReference type="RefSeq" id="WP_030880237.1">
    <property type="nucleotide sequence ID" value="NZ_JBIRHZ010000006.1"/>
</dbReference>
<feature type="region of interest" description="Disordered" evidence="1">
    <location>
        <begin position="1"/>
        <end position="22"/>
    </location>
</feature>
<organism evidence="3 4">
    <name type="scientific">Streptomyces varsoviensis</name>
    <dbReference type="NCBI Taxonomy" id="67373"/>
    <lineage>
        <taxon>Bacteria</taxon>
        <taxon>Bacillati</taxon>
        <taxon>Actinomycetota</taxon>
        <taxon>Actinomycetes</taxon>
        <taxon>Kitasatosporales</taxon>
        <taxon>Streptomycetaceae</taxon>
        <taxon>Streptomyces</taxon>
    </lineage>
</organism>
<feature type="transmembrane region" description="Helical" evidence="2">
    <location>
        <begin position="41"/>
        <end position="61"/>
    </location>
</feature>
<keyword evidence="2" id="KW-1133">Transmembrane helix</keyword>
<evidence type="ECO:0000256" key="1">
    <source>
        <dbReference type="SAM" id="MobiDB-lite"/>
    </source>
</evidence>
<keyword evidence="4" id="KW-1185">Reference proteome</keyword>
<protein>
    <recommendedName>
        <fullName evidence="5">ABC transporter</fullName>
    </recommendedName>
</protein>
<name>A0ABR5JDB1_9ACTN</name>
<feature type="transmembrane region" description="Helical" evidence="2">
    <location>
        <begin position="73"/>
        <end position="95"/>
    </location>
</feature>
<proteinExistence type="predicted"/>
<keyword evidence="2" id="KW-0472">Membrane</keyword>
<dbReference type="EMBL" id="LGUT01000433">
    <property type="protein sequence ID" value="KOG91046.1"/>
    <property type="molecule type" value="Genomic_DNA"/>
</dbReference>
<evidence type="ECO:0000313" key="4">
    <source>
        <dbReference type="Proteomes" id="UP000037020"/>
    </source>
</evidence>
<keyword evidence="2" id="KW-0812">Transmembrane</keyword>
<feature type="transmembrane region" description="Helical" evidence="2">
    <location>
        <begin position="187"/>
        <end position="205"/>
    </location>
</feature>
<feature type="transmembrane region" description="Helical" evidence="2">
    <location>
        <begin position="160"/>
        <end position="180"/>
    </location>
</feature>
<evidence type="ECO:0008006" key="5">
    <source>
        <dbReference type="Google" id="ProtNLM"/>
    </source>
</evidence>
<reference evidence="3 4" key="1">
    <citation type="submission" date="2015-07" db="EMBL/GenBank/DDBJ databases">
        <authorList>
            <person name="Ju K.-S."/>
            <person name="Doroghazi J.R."/>
            <person name="Metcalf W.W."/>
        </authorList>
    </citation>
    <scope>NUCLEOTIDE SEQUENCE [LARGE SCALE GENOMIC DNA]</scope>
    <source>
        <strain evidence="3 4">NRRL B-3589</strain>
    </source>
</reference>
<comment type="caution">
    <text evidence="3">The sequence shown here is derived from an EMBL/GenBank/DDBJ whole genome shotgun (WGS) entry which is preliminary data.</text>
</comment>
<feature type="transmembrane region" description="Helical" evidence="2">
    <location>
        <begin position="236"/>
        <end position="257"/>
    </location>
</feature>
<dbReference type="Proteomes" id="UP000037020">
    <property type="component" value="Unassembled WGS sequence"/>
</dbReference>
<accession>A0ABR5JDB1</accession>
<sequence>MSSLTTSPAGAPRATPRPSGGGLPGAVAAEWTKLWSLRSTWYFLLVAAAVMAVTAGCIGTVSHDPAASVARPATLATVYGVEFVVAALAMLSVTGEYATGSITNTLQCVPNRARMLVAKSITLGGVAFGAGIVLAAIGVAAGGAAMDAGVFEMSYVAGQVLAIAVHLALLSVLTVGLAAIVRSSAGAITALFLLLLIVPMILQSIPADFFTDLAQFLPQAAGAQFMADEAELYGPVAGLLILVAWAAAFLTAATVVLRRRDA</sequence>
<gene>
    <name evidence="3" type="ORF">ADK38_05350</name>
</gene>
<evidence type="ECO:0000256" key="2">
    <source>
        <dbReference type="SAM" id="Phobius"/>
    </source>
</evidence>
<feature type="transmembrane region" description="Helical" evidence="2">
    <location>
        <begin position="116"/>
        <end position="140"/>
    </location>
</feature>